<protein>
    <submittedName>
        <fullName evidence="5">4-aminobutyrate aminotransferase</fullName>
    </submittedName>
</protein>
<evidence type="ECO:0000256" key="4">
    <source>
        <dbReference type="RuleBase" id="RU003560"/>
    </source>
</evidence>
<dbReference type="CDD" id="cd00610">
    <property type="entry name" value="OAT_like"/>
    <property type="match status" value="1"/>
</dbReference>
<evidence type="ECO:0000256" key="3">
    <source>
        <dbReference type="ARBA" id="ARBA00022898"/>
    </source>
</evidence>
<keyword evidence="5" id="KW-0032">Aminotransferase</keyword>
<dbReference type="Proteomes" id="UP000199435">
    <property type="component" value="Unassembled WGS sequence"/>
</dbReference>
<dbReference type="InterPro" id="IPR015421">
    <property type="entry name" value="PyrdxlP-dep_Trfase_major"/>
</dbReference>
<dbReference type="GO" id="GO:0008483">
    <property type="term" value="F:transaminase activity"/>
    <property type="evidence" value="ECO:0007669"/>
    <property type="project" value="UniProtKB-KW"/>
</dbReference>
<comment type="similarity">
    <text evidence="2 4">Belongs to the class-III pyridoxal-phosphate-dependent aminotransferase family.</text>
</comment>
<dbReference type="GO" id="GO:0030170">
    <property type="term" value="F:pyridoxal phosphate binding"/>
    <property type="evidence" value="ECO:0007669"/>
    <property type="project" value="InterPro"/>
</dbReference>
<dbReference type="EMBL" id="FMAH01000007">
    <property type="protein sequence ID" value="SCB21317.1"/>
    <property type="molecule type" value="Genomic_DNA"/>
</dbReference>
<accession>A0A1C3V158</accession>
<keyword evidence="6" id="KW-1185">Reference proteome</keyword>
<proteinExistence type="inferred from homology"/>
<keyword evidence="3 4" id="KW-0663">Pyridoxal phosphate</keyword>
<dbReference type="SUPFAM" id="SSF53383">
    <property type="entry name" value="PLP-dependent transferases"/>
    <property type="match status" value="1"/>
</dbReference>
<dbReference type="InterPro" id="IPR015424">
    <property type="entry name" value="PyrdxlP-dep_Trfase"/>
</dbReference>
<dbReference type="InterPro" id="IPR005814">
    <property type="entry name" value="Aminotrans_3"/>
</dbReference>
<organism evidence="5 6">
    <name type="scientific">Rhizobium miluonense</name>
    <dbReference type="NCBI Taxonomy" id="411945"/>
    <lineage>
        <taxon>Bacteria</taxon>
        <taxon>Pseudomonadati</taxon>
        <taxon>Pseudomonadota</taxon>
        <taxon>Alphaproteobacteria</taxon>
        <taxon>Hyphomicrobiales</taxon>
        <taxon>Rhizobiaceae</taxon>
        <taxon>Rhizobium/Agrobacterium group</taxon>
        <taxon>Rhizobium</taxon>
    </lineage>
</organism>
<evidence type="ECO:0000313" key="6">
    <source>
        <dbReference type="Proteomes" id="UP000199435"/>
    </source>
</evidence>
<dbReference type="Pfam" id="PF00202">
    <property type="entry name" value="Aminotran_3"/>
    <property type="match status" value="1"/>
</dbReference>
<dbReference type="PIRSF" id="PIRSF000521">
    <property type="entry name" value="Transaminase_4ab_Lys_Orn"/>
    <property type="match status" value="1"/>
</dbReference>
<name>A0A1C3V158_9HYPH</name>
<gene>
    <name evidence="5" type="ORF">GA0061102_1007144</name>
</gene>
<dbReference type="PROSITE" id="PS00600">
    <property type="entry name" value="AA_TRANSFER_CLASS_3"/>
    <property type="match status" value="1"/>
</dbReference>
<dbReference type="OrthoDB" id="9801834at2"/>
<reference evidence="6" key="1">
    <citation type="submission" date="2016-08" db="EMBL/GenBank/DDBJ databases">
        <authorList>
            <person name="Varghese N."/>
            <person name="Submissions Spin"/>
        </authorList>
    </citation>
    <scope>NUCLEOTIDE SEQUENCE [LARGE SCALE GENOMIC DNA]</scope>
    <source>
        <strain evidence="6">HAMBI 2971</strain>
    </source>
</reference>
<dbReference type="PANTHER" id="PTHR45688">
    <property type="match status" value="1"/>
</dbReference>
<dbReference type="AlphaFoldDB" id="A0A1C3V158"/>
<keyword evidence="5" id="KW-0808">Transferase</keyword>
<comment type="cofactor">
    <cofactor evidence="1">
        <name>pyridoxal 5'-phosphate</name>
        <dbReference type="ChEBI" id="CHEBI:597326"/>
    </cofactor>
</comment>
<dbReference type="RefSeq" id="WP_092846277.1">
    <property type="nucleotide sequence ID" value="NZ_FMAH01000007.1"/>
</dbReference>
<dbReference type="Gene3D" id="3.40.640.10">
    <property type="entry name" value="Type I PLP-dependent aspartate aminotransferase-like (Major domain)"/>
    <property type="match status" value="1"/>
</dbReference>
<evidence type="ECO:0000313" key="5">
    <source>
        <dbReference type="EMBL" id="SCB21317.1"/>
    </source>
</evidence>
<dbReference type="InterPro" id="IPR015422">
    <property type="entry name" value="PyrdxlP-dep_Trfase_small"/>
</dbReference>
<dbReference type="STRING" id="411945.GA0061102_1007144"/>
<sequence length="436" mass="45528">MAGNLYGRDGATIGNLQKLRFFPLAVAGGRGPRLVEEDGRELIDLSGAWGAASLGYGHPAIVEAVSRAVANPAGASILSASNAPAVALAERLLATFPGRGAHKVWFGHSGSDANEATYRAITRATGRTGVIAFIGAYHGCTVGSMAFSGHSVHADAAKVDGLILLPYPDPYRPYQGDPTGDAVLALLKERLAAVPAGSIAAAFIEPIQSDGGLIVPPDGFLQKFADICRAHSILVVCDEVKVGLARSGRLHCFEHEGFVPDILVLGKGLGGGLPLSAVIAPAEILDCASAFAMQTLHGNPVCAAAGLAVLETIEAEDLAAAAEHKGKLLREGLARLAERHALIGDIRGRGLACGVELVRNRQSREPARAETAKLIYRAYELGLVLYYVGMNGNVLEMTPPLTMTEGEISQAVNLLDQAFTELSTISDAVISQFAGW</sequence>
<dbReference type="InterPro" id="IPR049704">
    <property type="entry name" value="Aminotrans_3_PPA_site"/>
</dbReference>
<evidence type="ECO:0000256" key="1">
    <source>
        <dbReference type="ARBA" id="ARBA00001933"/>
    </source>
</evidence>
<dbReference type="PANTHER" id="PTHR45688:SF13">
    <property type="entry name" value="ALANINE--GLYOXYLATE AMINOTRANSFERASE 2-LIKE"/>
    <property type="match status" value="1"/>
</dbReference>
<evidence type="ECO:0000256" key="2">
    <source>
        <dbReference type="ARBA" id="ARBA00008954"/>
    </source>
</evidence>
<dbReference type="Gene3D" id="3.90.1150.10">
    <property type="entry name" value="Aspartate Aminotransferase, domain 1"/>
    <property type="match status" value="1"/>
</dbReference>